<feature type="chain" id="PRO_5047064432" evidence="1">
    <location>
        <begin position="24"/>
        <end position="151"/>
    </location>
</feature>
<evidence type="ECO:0000313" key="3">
    <source>
        <dbReference type="Proteomes" id="UP001462640"/>
    </source>
</evidence>
<accession>A0ABV0GCD1</accession>
<sequence>MQLNRTLVATTLLALMGTPQAWAQDCAGTRTATPADLARGEGVALLNSMGAACRSQQPERFFRLQTSQARASAERAGDKAGLFRNYCEFTDRALKALGGDAAAGVHTIGPHKGRTRCGVPASFWFVHTKDGELALRLEVAVESGQLRMDTH</sequence>
<organism evidence="2 3">
    <name type="scientific">Roseateles flavus</name>
    <dbReference type="NCBI Taxonomy" id="3149041"/>
    <lineage>
        <taxon>Bacteria</taxon>
        <taxon>Pseudomonadati</taxon>
        <taxon>Pseudomonadota</taxon>
        <taxon>Betaproteobacteria</taxon>
        <taxon>Burkholderiales</taxon>
        <taxon>Sphaerotilaceae</taxon>
        <taxon>Roseateles</taxon>
    </lineage>
</organism>
<keyword evidence="1" id="KW-0732">Signal</keyword>
<dbReference type="EMBL" id="JBDPZC010000003">
    <property type="protein sequence ID" value="MEO3712711.1"/>
    <property type="molecule type" value="Genomic_DNA"/>
</dbReference>
<evidence type="ECO:0000256" key="1">
    <source>
        <dbReference type="SAM" id="SignalP"/>
    </source>
</evidence>
<dbReference type="RefSeq" id="WP_347608574.1">
    <property type="nucleotide sequence ID" value="NZ_JBDPZC010000003.1"/>
</dbReference>
<reference evidence="2 3" key="1">
    <citation type="submission" date="2024-05" db="EMBL/GenBank/DDBJ databases">
        <title>Roseateles sp. 2.12 16S ribosomal RNA gene Genome sequencing and assembly.</title>
        <authorList>
            <person name="Woo H."/>
        </authorList>
    </citation>
    <scope>NUCLEOTIDE SEQUENCE [LARGE SCALE GENOMIC DNA]</scope>
    <source>
        <strain evidence="2 3">2.12</strain>
    </source>
</reference>
<protein>
    <submittedName>
        <fullName evidence="2">Uncharacterized protein</fullName>
    </submittedName>
</protein>
<proteinExistence type="predicted"/>
<comment type="caution">
    <text evidence="2">The sequence shown here is derived from an EMBL/GenBank/DDBJ whole genome shotgun (WGS) entry which is preliminary data.</text>
</comment>
<name>A0ABV0GCD1_9BURK</name>
<keyword evidence="3" id="KW-1185">Reference proteome</keyword>
<evidence type="ECO:0000313" key="2">
    <source>
        <dbReference type="EMBL" id="MEO3712711.1"/>
    </source>
</evidence>
<gene>
    <name evidence="2" type="ORF">ABDJ40_08010</name>
</gene>
<dbReference type="Proteomes" id="UP001462640">
    <property type="component" value="Unassembled WGS sequence"/>
</dbReference>
<feature type="signal peptide" evidence="1">
    <location>
        <begin position="1"/>
        <end position="23"/>
    </location>
</feature>